<dbReference type="AlphaFoldDB" id="A0AAF1BKF3"/>
<feature type="compositionally biased region" description="Basic and acidic residues" evidence="2">
    <location>
        <begin position="334"/>
        <end position="350"/>
    </location>
</feature>
<dbReference type="SUPFAM" id="SSF50998">
    <property type="entry name" value="Quinoprotein alcohol dehydrogenase-like"/>
    <property type="match status" value="1"/>
</dbReference>
<feature type="chain" id="PRO_5042029269" evidence="3">
    <location>
        <begin position="23"/>
        <end position="485"/>
    </location>
</feature>
<accession>A0AAF1BKF3</accession>
<dbReference type="InterPro" id="IPR011047">
    <property type="entry name" value="Quinoprotein_ADH-like_sf"/>
</dbReference>
<evidence type="ECO:0000313" key="4">
    <source>
        <dbReference type="EMBL" id="WOO81000.1"/>
    </source>
</evidence>
<name>A0AAF1BKF3_9TREE</name>
<keyword evidence="3" id="KW-0732">Signal</keyword>
<organism evidence="4 5">
    <name type="scientific">Vanrija pseudolonga</name>
    <dbReference type="NCBI Taxonomy" id="143232"/>
    <lineage>
        <taxon>Eukaryota</taxon>
        <taxon>Fungi</taxon>
        <taxon>Dikarya</taxon>
        <taxon>Basidiomycota</taxon>
        <taxon>Agaricomycotina</taxon>
        <taxon>Tremellomycetes</taxon>
        <taxon>Trichosporonales</taxon>
        <taxon>Trichosporonaceae</taxon>
        <taxon>Vanrija</taxon>
    </lineage>
</organism>
<feature type="signal peptide" evidence="3">
    <location>
        <begin position="1"/>
        <end position="22"/>
    </location>
</feature>
<reference evidence="4" key="1">
    <citation type="submission" date="2023-10" db="EMBL/GenBank/DDBJ databases">
        <authorList>
            <person name="Noh H."/>
        </authorList>
    </citation>
    <scope>NUCLEOTIDE SEQUENCE</scope>
    <source>
        <strain evidence="4">DUCC4014</strain>
    </source>
</reference>
<proteinExistence type="predicted"/>
<evidence type="ECO:0000256" key="3">
    <source>
        <dbReference type="SAM" id="SignalP"/>
    </source>
</evidence>
<dbReference type="RefSeq" id="XP_062627032.1">
    <property type="nucleotide sequence ID" value="XM_062771048.1"/>
</dbReference>
<sequence length="485" mass="51039">MGTTLLVHPTSLSLLTLRRASASSGSGASASPTFRTVQSSTPLALPSRFPASATPHAAVRPNGHVYVYARSAPVVWEYDARGRRIGEISAREGVEHVAAFAGGVVVSSGSELRVWRRVNGKWAPTGTLDAPAGITALVGGGDAVVVLGEEVVAFDSDGRRTVLEGIEVPVTAARVLADPASLVVPSADGVALVALKTGEHASAQVNCAVAHLASSGKRLALAAEGARGEVAVLNVDELATAPTTLSFGHEVAGLVFVDSDILAARTATGRLFIVDLAGPSLRPTEVALEHPVLDAVSLPPVEAPRRARSTPSLARNVLAESKATNVPSSPVSRGFDDKKERGVEEKRGERTVSAPVRQAAAALPRPSTRAVSIATPTSGPVPTRQPSSARLRASAAVEPIEEESISPRSRRGSTPPEDRDAPPTWEAYDEMRREIANLQLDVLRMGRNLKNEIRSAISPLVDELRASREVIAKQQAEIERLRRGY</sequence>
<keyword evidence="5" id="KW-1185">Reference proteome</keyword>
<gene>
    <name evidence="4" type="ORF">LOC62_03G004528</name>
</gene>
<feature type="coiled-coil region" evidence="1">
    <location>
        <begin position="428"/>
        <end position="484"/>
    </location>
</feature>
<dbReference type="Proteomes" id="UP000827549">
    <property type="component" value="Chromosome 3"/>
</dbReference>
<keyword evidence="1" id="KW-0175">Coiled coil</keyword>
<dbReference type="EMBL" id="CP086716">
    <property type="protein sequence ID" value="WOO81000.1"/>
    <property type="molecule type" value="Genomic_DNA"/>
</dbReference>
<feature type="compositionally biased region" description="Polar residues" evidence="2">
    <location>
        <begin position="374"/>
        <end position="388"/>
    </location>
</feature>
<evidence type="ECO:0000256" key="2">
    <source>
        <dbReference type="SAM" id="MobiDB-lite"/>
    </source>
</evidence>
<evidence type="ECO:0000313" key="5">
    <source>
        <dbReference type="Proteomes" id="UP000827549"/>
    </source>
</evidence>
<feature type="region of interest" description="Disordered" evidence="2">
    <location>
        <begin position="303"/>
        <end position="423"/>
    </location>
</feature>
<feature type="compositionally biased region" description="Polar residues" evidence="2">
    <location>
        <begin position="322"/>
        <end position="331"/>
    </location>
</feature>
<dbReference type="GeneID" id="87807766"/>
<evidence type="ECO:0000256" key="1">
    <source>
        <dbReference type="SAM" id="Coils"/>
    </source>
</evidence>
<protein>
    <submittedName>
        <fullName evidence="4">Uncharacterized protein</fullName>
    </submittedName>
</protein>